<dbReference type="GO" id="GO:0052621">
    <property type="term" value="F:diguanylate cyclase activity"/>
    <property type="evidence" value="ECO:0007669"/>
    <property type="project" value="UniProtKB-EC"/>
</dbReference>
<dbReference type="CDD" id="cd01949">
    <property type="entry name" value="GGDEF"/>
    <property type="match status" value="1"/>
</dbReference>
<evidence type="ECO:0000313" key="5">
    <source>
        <dbReference type="EMBL" id="MBB5693836.1"/>
    </source>
</evidence>
<organism evidence="5 6">
    <name type="scientific">Muricoccus pecuniae</name>
    <dbReference type="NCBI Taxonomy" id="693023"/>
    <lineage>
        <taxon>Bacteria</taxon>
        <taxon>Pseudomonadati</taxon>
        <taxon>Pseudomonadota</taxon>
        <taxon>Alphaproteobacteria</taxon>
        <taxon>Acetobacterales</taxon>
        <taxon>Roseomonadaceae</taxon>
        <taxon>Muricoccus</taxon>
    </lineage>
</organism>
<dbReference type="PANTHER" id="PTHR45138">
    <property type="entry name" value="REGULATORY COMPONENTS OF SENSORY TRANSDUCTION SYSTEM"/>
    <property type="match status" value="1"/>
</dbReference>
<evidence type="ECO:0000259" key="4">
    <source>
        <dbReference type="PROSITE" id="PS50887"/>
    </source>
</evidence>
<keyword evidence="3" id="KW-0472">Membrane</keyword>
<dbReference type="InterPro" id="IPR043128">
    <property type="entry name" value="Rev_trsase/Diguanyl_cyclase"/>
</dbReference>
<dbReference type="SMART" id="SM00267">
    <property type="entry name" value="GGDEF"/>
    <property type="match status" value="1"/>
</dbReference>
<dbReference type="InterPro" id="IPR029787">
    <property type="entry name" value="Nucleotide_cyclase"/>
</dbReference>
<dbReference type="GO" id="GO:0043709">
    <property type="term" value="P:cell adhesion involved in single-species biofilm formation"/>
    <property type="evidence" value="ECO:0007669"/>
    <property type="project" value="TreeGrafter"/>
</dbReference>
<feature type="domain" description="GGDEF" evidence="4">
    <location>
        <begin position="233"/>
        <end position="366"/>
    </location>
</feature>
<proteinExistence type="predicted"/>
<dbReference type="NCBIfam" id="TIGR00254">
    <property type="entry name" value="GGDEF"/>
    <property type="match status" value="1"/>
</dbReference>
<keyword evidence="3" id="KW-1133">Transmembrane helix</keyword>
<feature type="transmembrane region" description="Helical" evidence="3">
    <location>
        <begin position="175"/>
        <end position="195"/>
    </location>
</feature>
<name>A0A840Y107_9PROT</name>
<dbReference type="SUPFAM" id="SSF55073">
    <property type="entry name" value="Nucleotide cyclase"/>
    <property type="match status" value="1"/>
</dbReference>
<comment type="caution">
    <text evidence="5">The sequence shown here is derived from an EMBL/GenBank/DDBJ whole genome shotgun (WGS) entry which is preliminary data.</text>
</comment>
<dbReference type="Proteomes" id="UP000580654">
    <property type="component" value="Unassembled WGS sequence"/>
</dbReference>
<accession>A0A840Y107</accession>
<keyword evidence="3" id="KW-0812">Transmembrane</keyword>
<feature type="transmembrane region" description="Helical" evidence="3">
    <location>
        <begin position="137"/>
        <end position="155"/>
    </location>
</feature>
<feature type="transmembrane region" description="Helical" evidence="3">
    <location>
        <begin position="48"/>
        <end position="68"/>
    </location>
</feature>
<evidence type="ECO:0000313" key="6">
    <source>
        <dbReference type="Proteomes" id="UP000580654"/>
    </source>
</evidence>
<evidence type="ECO:0000256" key="3">
    <source>
        <dbReference type="SAM" id="Phobius"/>
    </source>
</evidence>
<feature type="transmembrane region" description="Helical" evidence="3">
    <location>
        <begin position="20"/>
        <end position="42"/>
    </location>
</feature>
<keyword evidence="6" id="KW-1185">Reference proteome</keyword>
<dbReference type="PROSITE" id="PS50887">
    <property type="entry name" value="GGDEF"/>
    <property type="match status" value="1"/>
</dbReference>
<dbReference type="AlphaFoldDB" id="A0A840Y107"/>
<reference evidence="5 6" key="1">
    <citation type="submission" date="2020-08" db="EMBL/GenBank/DDBJ databases">
        <title>Genomic Encyclopedia of Type Strains, Phase IV (KMG-IV): sequencing the most valuable type-strain genomes for metagenomic binning, comparative biology and taxonomic classification.</title>
        <authorList>
            <person name="Goeker M."/>
        </authorList>
    </citation>
    <scope>NUCLEOTIDE SEQUENCE [LARGE SCALE GENOMIC DNA]</scope>
    <source>
        <strain evidence="5 6">DSM 25622</strain>
    </source>
</reference>
<dbReference type="Pfam" id="PF00990">
    <property type="entry name" value="GGDEF"/>
    <property type="match status" value="1"/>
</dbReference>
<comment type="catalytic activity">
    <reaction evidence="2">
        <text>2 GTP = 3',3'-c-di-GMP + 2 diphosphate</text>
        <dbReference type="Rhea" id="RHEA:24898"/>
        <dbReference type="ChEBI" id="CHEBI:33019"/>
        <dbReference type="ChEBI" id="CHEBI:37565"/>
        <dbReference type="ChEBI" id="CHEBI:58805"/>
        <dbReference type="EC" id="2.7.7.65"/>
    </reaction>
</comment>
<dbReference type="InterPro" id="IPR050469">
    <property type="entry name" value="Diguanylate_Cyclase"/>
</dbReference>
<dbReference type="GO" id="GO:0005886">
    <property type="term" value="C:plasma membrane"/>
    <property type="evidence" value="ECO:0007669"/>
    <property type="project" value="TreeGrafter"/>
</dbReference>
<feature type="transmembrane region" description="Helical" evidence="3">
    <location>
        <begin position="107"/>
        <end position="125"/>
    </location>
</feature>
<dbReference type="InterPro" id="IPR000160">
    <property type="entry name" value="GGDEF_dom"/>
</dbReference>
<evidence type="ECO:0000256" key="2">
    <source>
        <dbReference type="ARBA" id="ARBA00034247"/>
    </source>
</evidence>
<dbReference type="PANTHER" id="PTHR45138:SF9">
    <property type="entry name" value="DIGUANYLATE CYCLASE DGCM-RELATED"/>
    <property type="match status" value="1"/>
</dbReference>
<protein>
    <recommendedName>
        <fullName evidence="1">diguanylate cyclase</fullName>
        <ecNumber evidence="1">2.7.7.65</ecNumber>
    </recommendedName>
</protein>
<dbReference type="EC" id="2.7.7.65" evidence="1"/>
<sequence>MLVITGALVLPSTRGQGRRWLMAASLPFLVGFLAAAVFGLDYAFPSQWLETVGVTFVIAAFSAGWYVVRNFTGRSARLALALLFPFSYALLSALIFIPWQLEAAEAVYRTAATLVLNGLIARDLAPGRAPELPSRPVLRGVFLIFAVLAAFRIVLSPWLPSPLGAATSQAWSVAAYNFGIVIQALVTAVLLVALAREREAARNEAMSLQDPMTGALNRRALERHGAVVAIGGQPLTVLAFDLDHFKRINDRFGHSVGDAVICTAVETARSVLREDDAVFRLGGEEFACVLRGVTPEVGVSVAERLCRSFEEAGRNVAGQRVGATMSVGIASAPAGAAIDLEDLIAEADRGLYRAKNRGRNQVAEAA</sequence>
<evidence type="ECO:0000256" key="1">
    <source>
        <dbReference type="ARBA" id="ARBA00012528"/>
    </source>
</evidence>
<feature type="transmembrane region" description="Helical" evidence="3">
    <location>
        <begin position="80"/>
        <end position="101"/>
    </location>
</feature>
<gene>
    <name evidence="5" type="ORF">FHS87_001873</name>
</gene>
<dbReference type="GO" id="GO:1902201">
    <property type="term" value="P:negative regulation of bacterial-type flagellum-dependent cell motility"/>
    <property type="evidence" value="ECO:0007669"/>
    <property type="project" value="TreeGrafter"/>
</dbReference>
<dbReference type="Gene3D" id="3.30.70.270">
    <property type="match status" value="1"/>
</dbReference>
<dbReference type="EMBL" id="JACIJD010000007">
    <property type="protein sequence ID" value="MBB5693836.1"/>
    <property type="molecule type" value="Genomic_DNA"/>
</dbReference>